<dbReference type="PANTHER" id="PTHR31596">
    <property type="entry name" value="T-CELL ACTIVATION INHIBITOR, MITOCHONDRIAL"/>
    <property type="match status" value="1"/>
</dbReference>
<dbReference type="InterPro" id="IPR028031">
    <property type="entry name" value="DUF4460"/>
</dbReference>
<proteinExistence type="predicted"/>
<organism evidence="3 4">
    <name type="scientific">Acrasis kona</name>
    <dbReference type="NCBI Taxonomy" id="1008807"/>
    <lineage>
        <taxon>Eukaryota</taxon>
        <taxon>Discoba</taxon>
        <taxon>Heterolobosea</taxon>
        <taxon>Tetramitia</taxon>
        <taxon>Eutetramitia</taxon>
        <taxon>Acrasidae</taxon>
        <taxon>Acrasis</taxon>
    </lineage>
</organism>
<dbReference type="InterPro" id="IPR027989">
    <property type="entry name" value="DUF4461"/>
</dbReference>
<reference evidence="3 4" key="1">
    <citation type="submission" date="2024-03" db="EMBL/GenBank/DDBJ databases">
        <title>The Acrasis kona genome and developmental transcriptomes reveal deep origins of eukaryotic multicellular pathways.</title>
        <authorList>
            <person name="Sheikh S."/>
            <person name="Fu C.-J."/>
            <person name="Brown M.W."/>
            <person name="Baldauf S.L."/>
        </authorList>
    </citation>
    <scope>NUCLEOTIDE SEQUENCE [LARGE SCALE GENOMIC DNA]</scope>
    <source>
        <strain evidence="3 4">ATCC MYA-3509</strain>
    </source>
</reference>
<accession>A0AAW2YUW3</accession>
<evidence type="ECO:0000259" key="1">
    <source>
        <dbReference type="Pfam" id="PF14687"/>
    </source>
</evidence>
<dbReference type="Pfam" id="PF14687">
    <property type="entry name" value="DUF4460"/>
    <property type="match status" value="1"/>
</dbReference>
<feature type="domain" description="DUF4461" evidence="2">
    <location>
        <begin position="235"/>
        <end position="476"/>
    </location>
</feature>
<evidence type="ECO:0000313" key="4">
    <source>
        <dbReference type="Proteomes" id="UP001431209"/>
    </source>
</evidence>
<sequence>MTHPDMFGSHPEQQKINQQSLQLLQNFLDEYKGLDTSSQNDIHLTAKQYNLQWYIKKSDAQFDLIKINIKGPKPRSGVVDRSQSLSRNLSLLFEALGLPSTNVQDNHDFSDYIGKATIIQNDTSSSQQQQTNHDAHQIIQFLHKVHTQSTHSPLHGRHHEILVHKIRHKISDFLHASELRFDIFVKEYDKQYELVERFRIAIQDRYGKDTSAWGHKESLSFLHQDAILNKPTMHLQELKRLRDHVSDLQISLARGHNHIHAMGYICLQYDRPDTWFHYLENHVDVMTAKHNHQLRYEYLQMELMVAQKLKIHKFISENDQVFVDERYRRLLNDLLHHVDRHHGDQYKQVIVIVVQECNEPIRIHDKYGYLMAPIDSTTHQIMHAIRHDGTNAQHIHADQQDQEQRVQTMLCETKDYVGMLELECIDTLQPVQILQCCQKLVALVDTLKPLLHRKYVCISDGYNVRANGVIEIPHDF</sequence>
<evidence type="ECO:0000259" key="2">
    <source>
        <dbReference type="Pfam" id="PF14688"/>
    </source>
</evidence>
<dbReference type="AlphaFoldDB" id="A0AAW2YUW3"/>
<gene>
    <name evidence="3" type="ORF">AKO1_007332</name>
</gene>
<dbReference type="PANTHER" id="PTHR31596:SF10">
    <property type="entry name" value="DUF4460 DOMAIN-CONTAINING PROTEIN"/>
    <property type="match status" value="1"/>
</dbReference>
<dbReference type="EMBL" id="JAOPGA020000617">
    <property type="protein sequence ID" value="KAL0480007.1"/>
    <property type="molecule type" value="Genomic_DNA"/>
</dbReference>
<dbReference type="InterPro" id="IPR027986">
    <property type="entry name" value="TCAIM"/>
</dbReference>
<comment type="caution">
    <text evidence="3">The sequence shown here is derived from an EMBL/GenBank/DDBJ whole genome shotgun (WGS) entry which is preliminary data.</text>
</comment>
<protein>
    <submittedName>
        <fullName evidence="3">Uncharacterized protein</fullName>
    </submittedName>
</protein>
<keyword evidence="4" id="KW-1185">Reference proteome</keyword>
<feature type="domain" description="DUF4460" evidence="1">
    <location>
        <begin position="2"/>
        <end position="68"/>
    </location>
</feature>
<dbReference type="Pfam" id="PF14688">
    <property type="entry name" value="DUF4461"/>
    <property type="match status" value="1"/>
</dbReference>
<name>A0AAW2YUW3_9EUKA</name>
<evidence type="ECO:0000313" key="3">
    <source>
        <dbReference type="EMBL" id="KAL0480007.1"/>
    </source>
</evidence>
<dbReference type="Proteomes" id="UP001431209">
    <property type="component" value="Unassembled WGS sequence"/>
</dbReference>